<dbReference type="EMBL" id="JAOTPV010000002">
    <property type="protein sequence ID" value="KAJ4487862.1"/>
    <property type="molecule type" value="Genomic_DNA"/>
</dbReference>
<comment type="caution">
    <text evidence="2">The sequence shown here is derived from an EMBL/GenBank/DDBJ whole genome shotgun (WGS) entry which is preliminary data.</text>
</comment>
<dbReference type="OrthoDB" id="2505887at2759"/>
<feature type="region of interest" description="Disordered" evidence="1">
    <location>
        <begin position="445"/>
        <end position="476"/>
    </location>
</feature>
<feature type="compositionally biased region" description="Basic residues" evidence="1">
    <location>
        <begin position="581"/>
        <end position="594"/>
    </location>
</feature>
<feature type="compositionally biased region" description="Acidic residues" evidence="1">
    <location>
        <begin position="456"/>
        <end position="467"/>
    </location>
</feature>
<name>A0A9W9ASR8_9AGAR</name>
<feature type="region of interest" description="Disordered" evidence="1">
    <location>
        <begin position="108"/>
        <end position="142"/>
    </location>
</feature>
<evidence type="ECO:0000313" key="2">
    <source>
        <dbReference type="EMBL" id="KAJ4487862.1"/>
    </source>
</evidence>
<proteinExistence type="predicted"/>
<protein>
    <submittedName>
        <fullName evidence="2">Uncharacterized protein</fullName>
    </submittedName>
</protein>
<feature type="region of interest" description="Disordered" evidence="1">
    <location>
        <begin position="568"/>
        <end position="594"/>
    </location>
</feature>
<organism evidence="2 3">
    <name type="scientific">Lentinula aciculospora</name>
    <dbReference type="NCBI Taxonomy" id="153920"/>
    <lineage>
        <taxon>Eukaryota</taxon>
        <taxon>Fungi</taxon>
        <taxon>Dikarya</taxon>
        <taxon>Basidiomycota</taxon>
        <taxon>Agaricomycotina</taxon>
        <taxon>Agaricomycetes</taxon>
        <taxon>Agaricomycetidae</taxon>
        <taxon>Agaricales</taxon>
        <taxon>Marasmiineae</taxon>
        <taxon>Omphalotaceae</taxon>
        <taxon>Lentinula</taxon>
    </lineage>
</organism>
<gene>
    <name evidence="2" type="ORF">J3R30DRAFT_3279495</name>
</gene>
<accession>A0A9W9ASR8</accession>
<reference evidence="2" key="1">
    <citation type="submission" date="2022-08" db="EMBL/GenBank/DDBJ databases">
        <title>A Global Phylogenomic Analysis of the Shiitake Genus Lentinula.</title>
        <authorList>
            <consortium name="DOE Joint Genome Institute"/>
            <person name="Sierra-Patev S."/>
            <person name="Min B."/>
            <person name="Naranjo-Ortiz M."/>
            <person name="Looney B."/>
            <person name="Konkel Z."/>
            <person name="Slot J.C."/>
            <person name="Sakamoto Y."/>
            <person name="Steenwyk J.L."/>
            <person name="Rokas A."/>
            <person name="Carro J."/>
            <person name="Camarero S."/>
            <person name="Ferreira P."/>
            <person name="Molpeceres G."/>
            <person name="Ruiz-Duenas F.J."/>
            <person name="Serrano A."/>
            <person name="Henrissat B."/>
            <person name="Drula E."/>
            <person name="Hughes K.W."/>
            <person name="Mata J.L."/>
            <person name="Ishikawa N.K."/>
            <person name="Vargas-Isla R."/>
            <person name="Ushijima S."/>
            <person name="Smith C.A."/>
            <person name="Ahrendt S."/>
            <person name="Andreopoulos W."/>
            <person name="He G."/>
            <person name="Labutti K."/>
            <person name="Lipzen A."/>
            <person name="Ng V."/>
            <person name="Riley R."/>
            <person name="Sandor L."/>
            <person name="Barry K."/>
            <person name="Martinez A.T."/>
            <person name="Xiao Y."/>
            <person name="Gibbons J.G."/>
            <person name="Terashima K."/>
            <person name="Grigoriev I.V."/>
            <person name="Hibbett D.S."/>
        </authorList>
    </citation>
    <scope>NUCLEOTIDE SEQUENCE</scope>
    <source>
        <strain evidence="2">JLM2183</strain>
    </source>
</reference>
<dbReference type="AlphaFoldDB" id="A0A9W9ASR8"/>
<evidence type="ECO:0000313" key="3">
    <source>
        <dbReference type="Proteomes" id="UP001150266"/>
    </source>
</evidence>
<feature type="compositionally biased region" description="Basic residues" evidence="1">
    <location>
        <begin position="120"/>
        <end position="132"/>
    </location>
</feature>
<dbReference type="Proteomes" id="UP001150266">
    <property type="component" value="Unassembled WGS sequence"/>
</dbReference>
<evidence type="ECO:0000256" key="1">
    <source>
        <dbReference type="SAM" id="MobiDB-lite"/>
    </source>
</evidence>
<keyword evidence="3" id="KW-1185">Reference proteome</keyword>
<sequence>MLKGDLTVRPYGTLSASSTVVRIRNPSVYNIRSLTDSLGRPRFKSYSSHKNTSVFVSPKKKQKRVHISPVDANWQAAVREILRDKEDEDEGLPPIEFALSAASRYASASASQSTVTSPKRSAKIAGRQKRKGPCSDDNDEEIDLNATEDIVSDWDSPEPDEMLDIPGELVLARDRADRKISHWPAKVLAYVPSPKPKGKSRRKDPKYRILFLDDTEQEVPRDWFYASHDPEFGTCEMGKFASTYPDDLEDYIDEDDVSQDPQMSDITTLPRSSSPVPLPSLFCAFNGLPIRAQLAYIKPVLSSILNENYAPAKDRHDKFMKGGKARAGLGTSAGLRGMIPPRDVDKLQKYLCDWCLRGEVRAPNNLNKVVVLPNDMPVEEPEIRQPLEYIANAVSSSKSTLNGPVALNTDYHSYKENFGPDDKELGRCSPALTDVELPSSPLAFPPSSSTVSLSVEGEEVTSNDQTEDTIISKESSSKSERQKGCVLYENLTSLEKLSYCLNVLLPEAVFQLLLWRNGHRTSIELLSDFEEADLQEKAKKLAEETDWVFDIVRLREIKVRQLEKEASKVASASSRDSRTRTSSRSRRVPSKYQM</sequence>